<dbReference type="NCBIfam" id="NF045477">
    <property type="entry name" value="LPO_1073_dom"/>
    <property type="match status" value="1"/>
</dbReference>
<evidence type="ECO:0000313" key="2">
    <source>
        <dbReference type="Proteomes" id="UP001319882"/>
    </source>
</evidence>
<reference evidence="1 2" key="1">
    <citation type="journal article" date="2021" name="Sci. Rep.">
        <title>Genome analysis of a halophilic bacterium Halomonas malpeensis YU-PRIM-29(T) reveals its exopolysaccharide and pigment producing capabilities.</title>
        <authorList>
            <person name="Athmika"/>
            <person name="Ghate S.D."/>
            <person name="Arun A.B."/>
            <person name="Rao S.S."/>
            <person name="Kumar S.T.A."/>
            <person name="Kandiyil M.K."/>
            <person name="Saptami K."/>
            <person name="Rekha P.D."/>
        </authorList>
    </citation>
    <scope>NUCLEOTIDE SEQUENCE [LARGE SCALE GENOMIC DNA]</scope>
    <source>
        <strain evidence="2">prim 29</strain>
    </source>
</reference>
<accession>A0ABS8DV24</accession>
<proteinExistence type="predicted"/>
<evidence type="ECO:0000313" key="1">
    <source>
        <dbReference type="EMBL" id="MCB8890182.1"/>
    </source>
</evidence>
<name>A0ABS8DV24_9GAMM</name>
<dbReference type="Proteomes" id="UP001319882">
    <property type="component" value="Unassembled WGS sequence"/>
</dbReference>
<protein>
    <submittedName>
        <fullName evidence="1">Uncharacterized protein</fullName>
    </submittedName>
</protein>
<keyword evidence="2" id="KW-1185">Reference proteome</keyword>
<dbReference type="EMBL" id="WHVL01000006">
    <property type="protein sequence ID" value="MCB8890182.1"/>
    <property type="molecule type" value="Genomic_DNA"/>
</dbReference>
<sequence length="368" mass="41176">MMNKQSQKSGDQSTNLQADQMVVHVGIDEKRAREVFQEMNLQLRREYTQEALEIANARVSEFENSLMPKMERVDGALEAFGDPSFQLLLVDAQKAAASTERPADYDLLSELLIHRFKKGDNRIARAGISLAVDIVDKVSDEALLGLTVAHAVNSFLPVTGDINQGLNVLNDLFGKIIYGDLPSGHEWLDHLDILNAVRLSSFGDLKKVQQYYPEILPGYIDAGIEKASENYTKALEILDGINLPRGLLIEHTLNTDYVRIPIPSKAQIDSISLQQQMLQDGALVIVPVRLTEAQKTAINDVYNLYSKDGGLKQNNINSFMEEWDKRPNLKVLKDWWNTIPIILTITAAGKVLAHSNAQRCDERLPPMD</sequence>
<comment type="caution">
    <text evidence="1">The sequence shown here is derived from an EMBL/GenBank/DDBJ whole genome shotgun (WGS) entry which is preliminary data.</text>
</comment>
<dbReference type="InterPro" id="IPR053773">
    <property type="entry name" value="Vpar_1526-like"/>
</dbReference>
<dbReference type="RefSeq" id="WP_227390853.1">
    <property type="nucleotide sequence ID" value="NZ_JBHSCJ010000008.1"/>
</dbReference>
<gene>
    <name evidence="1" type="ORF">GEV37_13775</name>
</gene>
<organism evidence="1 2">
    <name type="scientific">Vreelandella malpeensis</name>
    <dbReference type="NCBI Taxonomy" id="1172368"/>
    <lineage>
        <taxon>Bacteria</taxon>
        <taxon>Pseudomonadati</taxon>
        <taxon>Pseudomonadota</taxon>
        <taxon>Gammaproteobacteria</taxon>
        <taxon>Oceanospirillales</taxon>
        <taxon>Halomonadaceae</taxon>
        <taxon>Vreelandella</taxon>
    </lineage>
</organism>